<feature type="transmembrane region" description="Helical" evidence="1">
    <location>
        <begin position="6"/>
        <end position="28"/>
    </location>
</feature>
<evidence type="ECO:0000313" key="2">
    <source>
        <dbReference type="EMBL" id="TNC42865.1"/>
    </source>
</evidence>
<dbReference type="OrthoDB" id="3829158at2"/>
<keyword evidence="1" id="KW-1133">Transmembrane helix</keyword>
<reference evidence="3 4" key="1">
    <citation type="submission" date="2019-05" db="EMBL/GenBank/DDBJ databases">
        <title>Mumia sp. nov., isolated from the intestinal contents of plateau pika (Ochotona curzoniae) in the Qinghai-Tibet plateau of China.</title>
        <authorList>
            <person name="Tian Z."/>
        </authorList>
    </citation>
    <scope>NUCLEOTIDE SEQUENCE [LARGE SCALE GENOMIC DNA]</scope>
    <source>
        <strain evidence="4">527</strain>
        <strain evidence="3">Z527</strain>
    </source>
</reference>
<accession>A0A5C4MLY5</accession>
<comment type="caution">
    <text evidence="3">The sequence shown here is derived from an EMBL/GenBank/DDBJ whole genome shotgun (WGS) entry which is preliminary data.</text>
</comment>
<dbReference type="RefSeq" id="WP_139087640.1">
    <property type="nucleotide sequence ID" value="NZ_VDFR01000089.1"/>
</dbReference>
<proteinExistence type="predicted"/>
<name>A0A5C4MLY5_9ACTN</name>
<protein>
    <submittedName>
        <fullName evidence="3">Uncharacterized protein</fullName>
    </submittedName>
</protein>
<evidence type="ECO:0000313" key="4">
    <source>
        <dbReference type="Proteomes" id="UP000306740"/>
    </source>
</evidence>
<evidence type="ECO:0000256" key="1">
    <source>
        <dbReference type="SAM" id="Phobius"/>
    </source>
</evidence>
<dbReference type="EMBL" id="VDFR01000090">
    <property type="protein sequence ID" value="TNC42865.1"/>
    <property type="molecule type" value="Genomic_DNA"/>
</dbReference>
<dbReference type="Proteomes" id="UP000306740">
    <property type="component" value="Unassembled WGS sequence"/>
</dbReference>
<keyword evidence="1" id="KW-0472">Membrane</keyword>
<organism evidence="3 4">
    <name type="scientific">Mumia zhuanghuii</name>
    <dbReference type="NCBI Taxonomy" id="2585211"/>
    <lineage>
        <taxon>Bacteria</taxon>
        <taxon>Bacillati</taxon>
        <taxon>Actinomycetota</taxon>
        <taxon>Actinomycetes</taxon>
        <taxon>Propionibacteriales</taxon>
        <taxon>Nocardioidaceae</taxon>
        <taxon>Mumia</taxon>
    </lineage>
</organism>
<dbReference type="AlphaFoldDB" id="A0A5C4MLY5"/>
<gene>
    <name evidence="3" type="ORF">FHE65_19495</name>
    <name evidence="2" type="ORF">FHE65_19660</name>
</gene>
<sequence length="104" mass="11129">MGSGGALLGYAFVPVVSLLAVGGLALILKWAHSPGKRIRLPSYGMLVPIARCKDQHAAEVTAARLRTEGIRATVTHDVRGWLVLAWSAQAEVARAWVASRRGRS</sequence>
<keyword evidence="1" id="KW-0812">Transmembrane</keyword>
<dbReference type="EMBL" id="VDFR01000089">
    <property type="protein sequence ID" value="TNC43051.1"/>
    <property type="molecule type" value="Genomic_DNA"/>
</dbReference>
<evidence type="ECO:0000313" key="3">
    <source>
        <dbReference type="EMBL" id="TNC43051.1"/>
    </source>
</evidence>